<feature type="domain" description="PIG-P" evidence="9">
    <location>
        <begin position="12"/>
        <end position="124"/>
    </location>
</feature>
<dbReference type="GeneID" id="106168140"/>
<keyword evidence="3 7" id="KW-0337">GPI-anchor biosynthesis</keyword>
<feature type="transmembrane region" description="Helical" evidence="8">
    <location>
        <begin position="53"/>
        <end position="76"/>
    </location>
</feature>
<name>A0A1S3IYC5_LINAN</name>
<evidence type="ECO:0000313" key="11">
    <source>
        <dbReference type="RefSeq" id="XP_013402549.1"/>
    </source>
</evidence>
<dbReference type="RefSeq" id="XP_013402549.1">
    <property type="nucleotide sequence ID" value="XM_013547095.1"/>
</dbReference>
<evidence type="ECO:0000256" key="6">
    <source>
        <dbReference type="ARBA" id="ARBA00023136"/>
    </source>
</evidence>
<comment type="similarity">
    <text evidence="7">Belongs to the PIGP family.</text>
</comment>
<proteinExistence type="inferred from homology"/>
<keyword evidence="6 7" id="KW-0472">Membrane</keyword>
<organism evidence="10 11">
    <name type="scientific">Lingula anatina</name>
    <name type="common">Brachiopod</name>
    <name type="synonym">Lingula unguis</name>
    <dbReference type="NCBI Taxonomy" id="7574"/>
    <lineage>
        <taxon>Eukaryota</taxon>
        <taxon>Metazoa</taxon>
        <taxon>Spiralia</taxon>
        <taxon>Lophotrochozoa</taxon>
        <taxon>Brachiopoda</taxon>
        <taxon>Linguliformea</taxon>
        <taxon>Lingulata</taxon>
        <taxon>Lingulida</taxon>
        <taxon>Linguloidea</taxon>
        <taxon>Lingulidae</taxon>
        <taxon>Lingula</taxon>
    </lineage>
</organism>
<dbReference type="Proteomes" id="UP000085678">
    <property type="component" value="Unplaced"/>
</dbReference>
<protein>
    <recommendedName>
        <fullName evidence="7">Phosphatidylinositol N-acetylglucosaminyltransferase subunit P</fullName>
    </recommendedName>
</protein>
<reference evidence="11" key="1">
    <citation type="submission" date="2025-08" db="UniProtKB">
        <authorList>
            <consortium name="RefSeq"/>
        </authorList>
    </citation>
    <scope>IDENTIFICATION</scope>
    <source>
        <tissue evidence="11">Gonads</tissue>
    </source>
</reference>
<dbReference type="FunCoup" id="A0A1S3IYC5">
    <property type="interactions" value="90"/>
</dbReference>
<dbReference type="InParanoid" id="A0A1S3IYC5"/>
<dbReference type="STRING" id="7574.A0A1S3IYC5"/>
<dbReference type="OrthoDB" id="690928at2759"/>
<evidence type="ECO:0000256" key="4">
    <source>
        <dbReference type="ARBA" id="ARBA00022692"/>
    </source>
</evidence>
<dbReference type="UniPathway" id="UPA00196"/>
<accession>A0A1S3IYC5</accession>
<feature type="transmembrane region" description="Helical" evidence="8">
    <location>
        <begin position="12"/>
        <end position="33"/>
    </location>
</feature>
<evidence type="ECO:0000256" key="3">
    <source>
        <dbReference type="ARBA" id="ARBA00022502"/>
    </source>
</evidence>
<evidence type="ECO:0000259" key="9">
    <source>
        <dbReference type="Pfam" id="PF08510"/>
    </source>
</evidence>
<dbReference type="GO" id="GO:0006506">
    <property type="term" value="P:GPI anchor biosynthetic process"/>
    <property type="evidence" value="ECO:0007669"/>
    <property type="project" value="UniProtKB-UniPathway"/>
</dbReference>
<dbReference type="InterPro" id="IPR016542">
    <property type="entry name" value="PIG-P_GPI19"/>
</dbReference>
<evidence type="ECO:0000256" key="7">
    <source>
        <dbReference type="PIRNR" id="PIRNR008765"/>
    </source>
</evidence>
<comment type="function">
    <text evidence="7">Part of the complex catalyzing the transfer of N-acetylglucosamine from UDP-N-acetylglucosamine to phosphatidylinositol, the first step of GPI biosynthesis.</text>
</comment>
<dbReference type="InterPro" id="IPR013717">
    <property type="entry name" value="PIG-P"/>
</dbReference>
<dbReference type="PANTHER" id="PTHR46346:SF1">
    <property type="entry name" value="PHOSPHATIDYLINOSITOL N-ACETYLGLUCOSAMINYLTRANSFERASE SUBUNIT P"/>
    <property type="match status" value="1"/>
</dbReference>
<evidence type="ECO:0000256" key="8">
    <source>
        <dbReference type="SAM" id="Phobius"/>
    </source>
</evidence>
<evidence type="ECO:0000256" key="1">
    <source>
        <dbReference type="ARBA" id="ARBA00004141"/>
    </source>
</evidence>
<dbReference type="GO" id="GO:0005783">
    <property type="term" value="C:endoplasmic reticulum"/>
    <property type="evidence" value="ECO:0007669"/>
    <property type="project" value="TreeGrafter"/>
</dbReference>
<dbReference type="GO" id="GO:0017176">
    <property type="term" value="F:phosphatidylinositol N-acetylglucosaminyltransferase activity"/>
    <property type="evidence" value="ECO:0007669"/>
    <property type="project" value="UniProtKB-UniRule"/>
</dbReference>
<gene>
    <name evidence="11" type="primary">LOC106168140</name>
</gene>
<dbReference type="AlphaFoldDB" id="A0A1S3IYC5"/>
<dbReference type="Pfam" id="PF08510">
    <property type="entry name" value="PIG-P"/>
    <property type="match status" value="1"/>
</dbReference>
<comment type="pathway">
    <text evidence="2 7">Glycolipid biosynthesis; glycosylphosphatidylinositol-anchor biosynthesis.</text>
</comment>
<dbReference type="InterPro" id="IPR052263">
    <property type="entry name" value="GPI_Anchor_Biosynth"/>
</dbReference>
<keyword evidence="7" id="KW-0808">Transferase</keyword>
<comment type="subcellular location">
    <subcellularLocation>
        <location evidence="1">Membrane</location>
        <topology evidence="1">Multi-pass membrane protein</topology>
    </subcellularLocation>
</comment>
<evidence type="ECO:0000313" key="10">
    <source>
        <dbReference type="Proteomes" id="UP000085678"/>
    </source>
</evidence>
<keyword evidence="5 8" id="KW-1133">Transmembrane helix</keyword>
<dbReference type="GO" id="GO:0016020">
    <property type="term" value="C:membrane"/>
    <property type="evidence" value="ECO:0007669"/>
    <property type="project" value="UniProtKB-SubCell"/>
</dbReference>
<sequence length="127" mass="14168">MPEQKPSPSPERAIYGFVLYLGSFLALGFYLVWAYVPDPWLESIGLTYLPQKYWAIAGPVFLCGMVAMVLCLYIGYSFLITAPLDSIHTIRDKHSRPVITSGLPDGAIKPIGDIDISEVNRQLYGDR</sequence>
<dbReference type="KEGG" id="lak:106168140"/>
<dbReference type="PIRSF" id="PIRSF008765">
    <property type="entry name" value="PIG-P_GPI19"/>
    <property type="match status" value="1"/>
</dbReference>
<keyword evidence="10" id="KW-1185">Reference proteome</keyword>
<evidence type="ECO:0000256" key="2">
    <source>
        <dbReference type="ARBA" id="ARBA00004687"/>
    </source>
</evidence>
<dbReference type="PANTHER" id="PTHR46346">
    <property type="entry name" value="PHOSPHATIDYLINOSITOL N-ACETYLGLUCOSAMINYLTRANSFERASE SUBUNIT P"/>
    <property type="match status" value="1"/>
</dbReference>
<keyword evidence="4 8" id="KW-0812">Transmembrane</keyword>
<evidence type="ECO:0000256" key="5">
    <source>
        <dbReference type="ARBA" id="ARBA00022989"/>
    </source>
</evidence>